<evidence type="ECO:0008006" key="2">
    <source>
        <dbReference type="Google" id="ProtNLM"/>
    </source>
</evidence>
<evidence type="ECO:0000313" key="1">
    <source>
        <dbReference type="EMBL" id="VAX41535.1"/>
    </source>
</evidence>
<name>A0A3B1E5T1_9ZZZZ</name>
<reference evidence="1" key="1">
    <citation type="submission" date="2018-06" db="EMBL/GenBank/DDBJ databases">
        <authorList>
            <person name="Zhirakovskaya E."/>
        </authorList>
    </citation>
    <scope>NUCLEOTIDE SEQUENCE</scope>
</reference>
<sequence>MIQNGQDIYIHFAGGTNLRVLHAAKTISRVDDIITVNYTEPDEVPTEPAESMTVFFHGPAEFMQQPGEHIEFENDEGEMQTGIKLIGEPVSAESRKCFRVSTVLAEYKAKLGNLGSCKLVDVSAAGVGFLTDTRLALGDSIDIEMTLAGKTCKGKGFIQSVKEIPAGYRYGLLCTGDKGAGDLPKGLQRLTMDAQRTQLRRLSGAA</sequence>
<gene>
    <name evidence="1" type="ORF">MNBD_PLANCTO03-1205</name>
</gene>
<organism evidence="1">
    <name type="scientific">hydrothermal vent metagenome</name>
    <dbReference type="NCBI Taxonomy" id="652676"/>
    <lineage>
        <taxon>unclassified sequences</taxon>
        <taxon>metagenomes</taxon>
        <taxon>ecological metagenomes</taxon>
    </lineage>
</organism>
<dbReference type="EMBL" id="UOGK01000559">
    <property type="protein sequence ID" value="VAX41535.1"/>
    <property type="molecule type" value="Genomic_DNA"/>
</dbReference>
<accession>A0A3B1E5T1</accession>
<dbReference type="AlphaFoldDB" id="A0A3B1E5T1"/>
<proteinExistence type="predicted"/>
<protein>
    <recommendedName>
        <fullName evidence="2">PilZ domain-containing protein</fullName>
    </recommendedName>
</protein>